<dbReference type="EMBL" id="AQQW01000008">
    <property type="protein sequence ID" value="ETW12075.1"/>
    <property type="molecule type" value="Genomic_DNA"/>
</dbReference>
<dbReference type="InterPro" id="IPR036679">
    <property type="entry name" value="FlgN-like_sf"/>
</dbReference>
<dbReference type="AlphaFoldDB" id="W4HJA9"/>
<sequence>MTNLRTHPVKELEDLLDRERDALIDGDFDEIERLLARKSELLHAIGTDENVKAAELEITRKKISANRTLFDEALTGIRSVSARLEALRALRGGPVTYDDRGQSSRLDRIAPGRLEKRS</sequence>
<evidence type="ECO:0000256" key="1">
    <source>
        <dbReference type="SAM" id="MobiDB-lite"/>
    </source>
</evidence>
<evidence type="ECO:0000313" key="3">
    <source>
        <dbReference type="Proteomes" id="UP000019063"/>
    </source>
</evidence>
<dbReference type="RefSeq" id="WP_043845062.1">
    <property type="nucleotide sequence ID" value="NZ_AQQW01000008.1"/>
</dbReference>
<accession>W4HJA9</accession>
<dbReference type="STRING" id="1379903.ATO8_13307"/>
<name>W4HJA9_9RHOB</name>
<keyword evidence="3" id="KW-1185">Reference proteome</keyword>
<organism evidence="2 3">
    <name type="scientific">Roseivivax marinus</name>
    <dbReference type="NCBI Taxonomy" id="1379903"/>
    <lineage>
        <taxon>Bacteria</taxon>
        <taxon>Pseudomonadati</taxon>
        <taxon>Pseudomonadota</taxon>
        <taxon>Alphaproteobacteria</taxon>
        <taxon>Rhodobacterales</taxon>
        <taxon>Roseobacteraceae</taxon>
        <taxon>Roseivivax</taxon>
    </lineage>
</organism>
<evidence type="ECO:0000313" key="2">
    <source>
        <dbReference type="EMBL" id="ETW12075.1"/>
    </source>
</evidence>
<dbReference type="Proteomes" id="UP000019063">
    <property type="component" value="Unassembled WGS sequence"/>
</dbReference>
<feature type="compositionally biased region" description="Basic and acidic residues" evidence="1">
    <location>
        <begin position="97"/>
        <end position="118"/>
    </location>
</feature>
<reference evidence="2 3" key="1">
    <citation type="journal article" date="2014" name="Antonie Van Leeuwenhoek">
        <title>Roseivivax atlanticus sp. nov., isolated from surface seawater of the Atlantic Ocean.</title>
        <authorList>
            <person name="Li G."/>
            <person name="Lai Q."/>
            <person name="Liu X."/>
            <person name="Sun F."/>
            <person name="Shao Z."/>
        </authorList>
    </citation>
    <scope>NUCLEOTIDE SEQUENCE [LARGE SCALE GENOMIC DNA]</scope>
    <source>
        <strain evidence="2 3">22II-s10s</strain>
    </source>
</reference>
<dbReference type="Gene3D" id="1.20.58.300">
    <property type="entry name" value="FlgN-like"/>
    <property type="match status" value="1"/>
</dbReference>
<protein>
    <submittedName>
        <fullName evidence="2">FlgN-like protein</fullName>
    </submittedName>
</protein>
<dbReference type="eggNOG" id="ENOG50331HA">
    <property type="taxonomic scope" value="Bacteria"/>
</dbReference>
<dbReference type="GO" id="GO:0044780">
    <property type="term" value="P:bacterial-type flagellum assembly"/>
    <property type="evidence" value="ECO:0007669"/>
    <property type="project" value="InterPro"/>
</dbReference>
<comment type="caution">
    <text evidence="2">The sequence shown here is derived from an EMBL/GenBank/DDBJ whole genome shotgun (WGS) entry which is preliminary data.</text>
</comment>
<gene>
    <name evidence="2" type="ORF">ATO8_13307</name>
</gene>
<proteinExistence type="predicted"/>
<feature type="region of interest" description="Disordered" evidence="1">
    <location>
        <begin position="94"/>
        <end position="118"/>
    </location>
</feature>
<dbReference type="SUPFAM" id="SSF140566">
    <property type="entry name" value="FlgN-like"/>
    <property type="match status" value="1"/>
</dbReference>